<dbReference type="OrthoDB" id="2973180at2"/>
<evidence type="ECO:0000313" key="2">
    <source>
        <dbReference type="Proteomes" id="UP000321901"/>
    </source>
</evidence>
<accession>A0A511Z305</accession>
<dbReference type="EMBL" id="BJYL01000003">
    <property type="protein sequence ID" value="GEN81829.1"/>
    <property type="molecule type" value="Genomic_DNA"/>
</dbReference>
<reference evidence="1 2" key="1">
    <citation type="submission" date="2019-07" db="EMBL/GenBank/DDBJ databases">
        <title>Whole genome shotgun sequence of Sporosarcina luteola NBRC 105378.</title>
        <authorList>
            <person name="Hosoyama A."/>
            <person name="Uohara A."/>
            <person name="Ohji S."/>
            <person name="Ichikawa N."/>
        </authorList>
    </citation>
    <scope>NUCLEOTIDE SEQUENCE [LARGE SCALE GENOMIC DNA]</scope>
    <source>
        <strain evidence="1 2">NBRC 105378</strain>
    </source>
</reference>
<keyword evidence="2" id="KW-1185">Reference proteome</keyword>
<protein>
    <submittedName>
        <fullName evidence="1">Uncharacterized protein</fullName>
    </submittedName>
</protein>
<comment type="caution">
    <text evidence="1">The sequence shown here is derived from an EMBL/GenBank/DDBJ whole genome shotgun (WGS) entry which is preliminary data.</text>
</comment>
<dbReference type="Proteomes" id="UP000321901">
    <property type="component" value="Unassembled WGS sequence"/>
</dbReference>
<dbReference type="RefSeq" id="WP_147054283.1">
    <property type="nucleotide sequence ID" value="NZ_BJYL01000003.1"/>
</dbReference>
<name>A0A511Z305_9BACL</name>
<dbReference type="AlphaFoldDB" id="A0A511Z305"/>
<gene>
    <name evidence="1" type="ORF">SLU01_01410</name>
</gene>
<proteinExistence type="predicted"/>
<organism evidence="1 2">
    <name type="scientific">Sporosarcina luteola</name>
    <dbReference type="NCBI Taxonomy" id="582850"/>
    <lineage>
        <taxon>Bacteria</taxon>
        <taxon>Bacillati</taxon>
        <taxon>Bacillota</taxon>
        <taxon>Bacilli</taxon>
        <taxon>Bacillales</taxon>
        <taxon>Caryophanaceae</taxon>
        <taxon>Sporosarcina</taxon>
    </lineage>
</organism>
<evidence type="ECO:0000313" key="1">
    <source>
        <dbReference type="EMBL" id="GEN81829.1"/>
    </source>
</evidence>
<sequence length="82" mass="10068">MKKYEDYDRLEQMFFDEILEVVRKKHGGEPKELMEASTFFRRYEENPKYVQHYPPVYWADFIIDQMSHNRTKWGEHGESASF</sequence>